<feature type="domain" description="ABC transmembrane type-1" evidence="8">
    <location>
        <begin position="70"/>
        <end position="262"/>
    </location>
</feature>
<dbReference type="Pfam" id="PF00528">
    <property type="entry name" value="BPD_transp_1"/>
    <property type="match status" value="1"/>
</dbReference>
<dbReference type="EMBL" id="CP004121">
    <property type="protein sequence ID" value="AGF57851.1"/>
    <property type="molecule type" value="Genomic_DNA"/>
</dbReference>
<comment type="similarity">
    <text evidence="7">Belongs to the binding-protein-dependent transport system permease family.</text>
</comment>
<evidence type="ECO:0000256" key="1">
    <source>
        <dbReference type="ARBA" id="ARBA00004651"/>
    </source>
</evidence>
<keyword evidence="6 7" id="KW-0472">Membrane</keyword>
<evidence type="ECO:0000256" key="4">
    <source>
        <dbReference type="ARBA" id="ARBA00022692"/>
    </source>
</evidence>
<keyword evidence="10" id="KW-1185">Reference proteome</keyword>
<name>M1MT09_9CLOT</name>
<dbReference type="KEGG" id="csr:Cspa_c40980"/>
<gene>
    <name evidence="9" type="ORF">Cspa_c40980</name>
</gene>
<protein>
    <submittedName>
        <fullName evidence="9">Putative ABC transporter permease protein</fullName>
    </submittedName>
</protein>
<dbReference type="SUPFAM" id="SSF161098">
    <property type="entry name" value="MetI-like"/>
    <property type="match status" value="1"/>
</dbReference>
<evidence type="ECO:0000256" key="2">
    <source>
        <dbReference type="ARBA" id="ARBA00022448"/>
    </source>
</evidence>
<dbReference type="HOGENOM" id="CLU_016047_1_2_9"/>
<reference evidence="9 10" key="1">
    <citation type="submission" date="2013-02" db="EMBL/GenBank/DDBJ databases">
        <title>Genome sequence of Clostridium saccharoperbutylacetonicum N1-4(HMT).</title>
        <authorList>
            <person name="Poehlein A."/>
            <person name="Daniel R."/>
        </authorList>
    </citation>
    <scope>NUCLEOTIDE SEQUENCE [LARGE SCALE GENOMIC DNA]</scope>
    <source>
        <strain evidence="10">N1-4(HMT)</strain>
    </source>
</reference>
<sequence>MNMKWRRRIFGKVFPYAILSIIGVCFFLPLLWVIVASFDSSASQALQIPKNITLGNYIDVLKNQTNQRSFVIGLLISILQTVFVVVVSGLCAYPLSRYQMKHKKMFMYSVLFMTSLPITALMVPVYQLFITIKLYDNIFGVILFLTASALPYAIWMMKNFMDSVSIELEEAAWVDGAGVFTALRKIITPVMLPGIFTVAIYTFSGSWGNFFVPYILISTTEKYPASVMLYQFFGNHGMIAYGPLAAYSVLYAAPSILLYIISQKYMSKGFSMQGAAKG</sequence>
<feature type="transmembrane region" description="Helical" evidence="7">
    <location>
        <begin position="105"/>
        <end position="126"/>
    </location>
</feature>
<dbReference type="AlphaFoldDB" id="M1MT09"/>
<dbReference type="CDD" id="cd06261">
    <property type="entry name" value="TM_PBP2"/>
    <property type="match status" value="1"/>
</dbReference>
<dbReference type="GO" id="GO:0005886">
    <property type="term" value="C:plasma membrane"/>
    <property type="evidence" value="ECO:0007669"/>
    <property type="project" value="UniProtKB-SubCell"/>
</dbReference>
<feature type="transmembrane region" description="Helical" evidence="7">
    <location>
        <begin position="138"/>
        <end position="155"/>
    </location>
</feature>
<evidence type="ECO:0000256" key="5">
    <source>
        <dbReference type="ARBA" id="ARBA00022989"/>
    </source>
</evidence>
<feature type="transmembrane region" description="Helical" evidence="7">
    <location>
        <begin position="69"/>
        <end position="93"/>
    </location>
</feature>
<evidence type="ECO:0000313" key="9">
    <source>
        <dbReference type="EMBL" id="AGF57851.1"/>
    </source>
</evidence>
<dbReference type="InterPro" id="IPR000515">
    <property type="entry name" value="MetI-like"/>
</dbReference>
<evidence type="ECO:0000313" key="10">
    <source>
        <dbReference type="Proteomes" id="UP000011728"/>
    </source>
</evidence>
<organism evidence="9 10">
    <name type="scientific">Clostridium saccharoperbutylacetonicum N1-4(HMT)</name>
    <dbReference type="NCBI Taxonomy" id="931276"/>
    <lineage>
        <taxon>Bacteria</taxon>
        <taxon>Bacillati</taxon>
        <taxon>Bacillota</taxon>
        <taxon>Clostridia</taxon>
        <taxon>Eubacteriales</taxon>
        <taxon>Clostridiaceae</taxon>
        <taxon>Clostridium</taxon>
    </lineage>
</organism>
<dbReference type="PATRIC" id="fig|931276.5.peg.4130"/>
<proteinExistence type="inferred from homology"/>
<keyword evidence="4 7" id="KW-0812">Transmembrane</keyword>
<feature type="transmembrane region" description="Helical" evidence="7">
    <location>
        <begin position="237"/>
        <end position="261"/>
    </location>
</feature>
<keyword evidence="3" id="KW-1003">Cell membrane</keyword>
<dbReference type="RefSeq" id="WP_015394162.1">
    <property type="nucleotide sequence ID" value="NC_020291.1"/>
</dbReference>
<evidence type="ECO:0000256" key="7">
    <source>
        <dbReference type="RuleBase" id="RU363032"/>
    </source>
</evidence>
<dbReference type="PANTHER" id="PTHR32243">
    <property type="entry name" value="MALTOSE TRANSPORT SYSTEM PERMEASE-RELATED"/>
    <property type="match status" value="1"/>
</dbReference>
<dbReference type="PROSITE" id="PS50928">
    <property type="entry name" value="ABC_TM1"/>
    <property type="match status" value="1"/>
</dbReference>
<dbReference type="InterPro" id="IPR050901">
    <property type="entry name" value="BP-dep_ABC_trans_perm"/>
</dbReference>
<comment type="subcellular location">
    <subcellularLocation>
        <location evidence="1 7">Cell membrane</location>
        <topology evidence="1 7">Multi-pass membrane protein</topology>
    </subcellularLocation>
</comment>
<keyword evidence="2 7" id="KW-0813">Transport</keyword>
<feature type="transmembrane region" description="Helical" evidence="7">
    <location>
        <begin position="190"/>
        <end position="217"/>
    </location>
</feature>
<dbReference type="Gene3D" id="1.10.3720.10">
    <property type="entry name" value="MetI-like"/>
    <property type="match status" value="1"/>
</dbReference>
<dbReference type="PANTHER" id="PTHR32243:SF18">
    <property type="entry name" value="INNER MEMBRANE ABC TRANSPORTER PERMEASE PROTEIN YCJP"/>
    <property type="match status" value="1"/>
</dbReference>
<dbReference type="Proteomes" id="UP000011728">
    <property type="component" value="Chromosome"/>
</dbReference>
<evidence type="ECO:0000256" key="3">
    <source>
        <dbReference type="ARBA" id="ARBA00022475"/>
    </source>
</evidence>
<accession>M1MT09</accession>
<dbReference type="GO" id="GO:0055085">
    <property type="term" value="P:transmembrane transport"/>
    <property type="evidence" value="ECO:0007669"/>
    <property type="project" value="InterPro"/>
</dbReference>
<evidence type="ECO:0000256" key="6">
    <source>
        <dbReference type="ARBA" id="ARBA00023136"/>
    </source>
</evidence>
<dbReference type="InterPro" id="IPR035906">
    <property type="entry name" value="MetI-like_sf"/>
</dbReference>
<evidence type="ECO:0000259" key="8">
    <source>
        <dbReference type="PROSITE" id="PS50928"/>
    </source>
</evidence>
<keyword evidence="5 7" id="KW-1133">Transmembrane helix</keyword>
<dbReference type="eggNOG" id="COG0395">
    <property type="taxonomic scope" value="Bacteria"/>
</dbReference>